<evidence type="ECO:0000313" key="1">
    <source>
        <dbReference type="EMBL" id="ONH25743.1"/>
    </source>
</evidence>
<evidence type="ECO:0000313" key="2">
    <source>
        <dbReference type="Proteomes" id="UP000188929"/>
    </source>
</evidence>
<comment type="caution">
    <text evidence="1">The sequence shown here is derived from an EMBL/GenBank/DDBJ whole genome shotgun (WGS) entry which is preliminary data.</text>
</comment>
<dbReference type="Proteomes" id="UP000188929">
    <property type="component" value="Unassembled WGS sequence"/>
</dbReference>
<sequence length="104" mass="10182">MSVGLASSARGDRASSAGGVAGVTGAARATGGGGVAVGAAITLASGSACSEIPVFGGDGWAEPVLATMKSCSGSPWQPESVISRNAAGTAVTILPMFRFEYFDR</sequence>
<proteinExistence type="predicted"/>
<gene>
    <name evidence="1" type="ORF">BL253_26525</name>
</gene>
<reference evidence="2" key="1">
    <citation type="submission" date="2016-10" db="EMBL/GenBank/DDBJ databases">
        <title>Frankia sp. NRRL B-16386 Genome sequencing.</title>
        <authorList>
            <person name="Ghodhbane-Gtari F."/>
            <person name="Swanson E."/>
            <person name="Gueddou A."/>
            <person name="Hezbri K."/>
            <person name="Ktari K."/>
            <person name="Nouioui I."/>
            <person name="Morris K."/>
            <person name="Simpson S."/>
            <person name="Abebe-Akele F."/>
            <person name="Thomas K."/>
            <person name="Gtari M."/>
            <person name="Tisa L.S."/>
        </authorList>
    </citation>
    <scope>NUCLEOTIDE SEQUENCE [LARGE SCALE GENOMIC DNA]</scope>
    <source>
        <strain evidence="2">NRRL B-16386</strain>
    </source>
</reference>
<name>A0A1V2I514_9ACTN</name>
<dbReference type="EMBL" id="MOMC01000057">
    <property type="protein sequence ID" value="ONH25743.1"/>
    <property type="molecule type" value="Genomic_DNA"/>
</dbReference>
<keyword evidence="2" id="KW-1185">Reference proteome</keyword>
<accession>A0A1V2I514</accession>
<protein>
    <submittedName>
        <fullName evidence="1">Uncharacterized protein</fullName>
    </submittedName>
</protein>
<dbReference type="AlphaFoldDB" id="A0A1V2I514"/>
<organism evidence="1 2">
    <name type="scientific">Pseudofrankia asymbiotica</name>
    <dbReference type="NCBI Taxonomy" id="1834516"/>
    <lineage>
        <taxon>Bacteria</taxon>
        <taxon>Bacillati</taxon>
        <taxon>Actinomycetota</taxon>
        <taxon>Actinomycetes</taxon>
        <taxon>Frankiales</taxon>
        <taxon>Frankiaceae</taxon>
        <taxon>Pseudofrankia</taxon>
    </lineage>
</organism>